<proteinExistence type="predicted"/>
<dbReference type="GO" id="GO:0042391">
    <property type="term" value="P:regulation of membrane potential"/>
    <property type="evidence" value="ECO:0007669"/>
    <property type="project" value="TreeGrafter"/>
</dbReference>
<organism evidence="7 8">
    <name type="scientific">Heterorhabditis bacteriophora</name>
    <name type="common">Entomopathogenic nematode worm</name>
    <dbReference type="NCBI Taxonomy" id="37862"/>
    <lineage>
        <taxon>Eukaryota</taxon>
        <taxon>Metazoa</taxon>
        <taxon>Ecdysozoa</taxon>
        <taxon>Nematoda</taxon>
        <taxon>Chromadorea</taxon>
        <taxon>Rhabditida</taxon>
        <taxon>Rhabditina</taxon>
        <taxon>Rhabditomorpha</taxon>
        <taxon>Strongyloidea</taxon>
        <taxon>Heterorhabditidae</taxon>
        <taxon>Heterorhabditis</taxon>
    </lineage>
</organism>
<evidence type="ECO:0000259" key="6">
    <source>
        <dbReference type="PROSITE" id="PS50106"/>
    </source>
</evidence>
<keyword evidence="4" id="KW-0472">Membrane</keyword>
<dbReference type="Gene3D" id="2.60.40.150">
    <property type="entry name" value="C2 domain"/>
    <property type="match status" value="2"/>
</dbReference>
<dbReference type="SMART" id="SM00228">
    <property type="entry name" value="PDZ"/>
    <property type="match status" value="1"/>
</dbReference>
<protein>
    <submittedName>
        <fullName evidence="8">C2 domain-containing protein</fullName>
    </submittedName>
</protein>
<comment type="subcellular location">
    <subcellularLocation>
        <location evidence="2">Synapse</location>
    </subcellularLocation>
</comment>
<dbReference type="AlphaFoldDB" id="A0A1I7XH62"/>
<dbReference type="GO" id="GO:0048167">
    <property type="term" value="P:regulation of synaptic plasticity"/>
    <property type="evidence" value="ECO:0007669"/>
    <property type="project" value="TreeGrafter"/>
</dbReference>
<dbReference type="GO" id="GO:0044325">
    <property type="term" value="F:transmembrane transporter binding"/>
    <property type="evidence" value="ECO:0007669"/>
    <property type="project" value="TreeGrafter"/>
</dbReference>
<dbReference type="Proteomes" id="UP000095283">
    <property type="component" value="Unplaced"/>
</dbReference>
<reference evidence="8" key="1">
    <citation type="submission" date="2016-11" db="UniProtKB">
        <authorList>
            <consortium name="WormBaseParasite"/>
        </authorList>
    </citation>
    <scope>IDENTIFICATION</scope>
</reference>
<dbReference type="Gene3D" id="2.30.42.10">
    <property type="match status" value="1"/>
</dbReference>
<dbReference type="PANTHER" id="PTHR12157:SF21">
    <property type="entry name" value="RAB3 INTERACTING MOLECULE, ISOFORM F"/>
    <property type="match status" value="1"/>
</dbReference>
<evidence type="ECO:0000313" key="7">
    <source>
        <dbReference type="Proteomes" id="UP000095283"/>
    </source>
</evidence>
<feature type="compositionally biased region" description="Polar residues" evidence="3">
    <location>
        <begin position="537"/>
        <end position="555"/>
    </location>
</feature>
<dbReference type="InterPro" id="IPR001478">
    <property type="entry name" value="PDZ"/>
</dbReference>
<evidence type="ECO:0000256" key="3">
    <source>
        <dbReference type="SAM" id="MobiDB-lite"/>
    </source>
</evidence>
<dbReference type="Pfam" id="PF00168">
    <property type="entry name" value="C2"/>
    <property type="match status" value="2"/>
</dbReference>
<dbReference type="Pfam" id="PF00595">
    <property type="entry name" value="PDZ"/>
    <property type="match status" value="1"/>
</dbReference>
<dbReference type="PROSITE" id="PS50004">
    <property type="entry name" value="C2"/>
    <property type="match status" value="2"/>
</dbReference>
<dbReference type="InterPro" id="IPR036034">
    <property type="entry name" value="PDZ_sf"/>
</dbReference>
<dbReference type="SUPFAM" id="SSF49562">
    <property type="entry name" value="C2 domain (Calcium/lipid-binding domain, CaLB)"/>
    <property type="match status" value="2"/>
</dbReference>
<dbReference type="GO" id="GO:0031267">
    <property type="term" value="F:small GTPase binding"/>
    <property type="evidence" value="ECO:0007669"/>
    <property type="project" value="InterPro"/>
</dbReference>
<keyword evidence="4" id="KW-1133">Transmembrane helix</keyword>
<dbReference type="InterPro" id="IPR005069">
    <property type="entry name" value="Nucl-diP-sugar_transferase"/>
</dbReference>
<feature type="region of interest" description="Disordered" evidence="3">
    <location>
        <begin position="449"/>
        <end position="529"/>
    </location>
</feature>
<dbReference type="Pfam" id="PF03407">
    <property type="entry name" value="Nucleotid_trans"/>
    <property type="match status" value="1"/>
</dbReference>
<feature type="region of interest" description="Disordered" evidence="3">
    <location>
        <begin position="537"/>
        <end position="556"/>
    </location>
</feature>
<dbReference type="SMART" id="SM00239">
    <property type="entry name" value="C2"/>
    <property type="match status" value="2"/>
</dbReference>
<keyword evidence="7" id="KW-1185">Reference proteome</keyword>
<dbReference type="GO" id="GO:0048788">
    <property type="term" value="C:cytoskeleton of presynaptic active zone"/>
    <property type="evidence" value="ECO:0007669"/>
    <property type="project" value="TreeGrafter"/>
</dbReference>
<dbReference type="CDD" id="cd06714">
    <property type="entry name" value="PDZ_RIM-like"/>
    <property type="match status" value="1"/>
</dbReference>
<dbReference type="InterPro" id="IPR039032">
    <property type="entry name" value="Rim-like"/>
</dbReference>
<evidence type="ECO:0000256" key="2">
    <source>
        <dbReference type="ARBA" id="ARBA00034103"/>
    </source>
</evidence>
<dbReference type="SUPFAM" id="SSF50156">
    <property type="entry name" value="PDZ domain-like"/>
    <property type="match status" value="1"/>
</dbReference>
<dbReference type="InterPro" id="IPR035892">
    <property type="entry name" value="C2_domain_sf"/>
</dbReference>
<evidence type="ECO:0000256" key="4">
    <source>
        <dbReference type="SAM" id="Phobius"/>
    </source>
</evidence>
<dbReference type="PROSITE" id="PS50106">
    <property type="entry name" value="PDZ"/>
    <property type="match status" value="1"/>
</dbReference>
<dbReference type="CDD" id="cd04028">
    <property type="entry name" value="C2B_RIM1alpha"/>
    <property type="match status" value="1"/>
</dbReference>
<name>A0A1I7XH62_HETBA</name>
<feature type="domain" description="C2" evidence="5">
    <location>
        <begin position="248"/>
        <end position="379"/>
    </location>
</feature>
<keyword evidence="4" id="KW-0812">Transmembrane</keyword>
<dbReference type="FunFam" id="2.30.42.10:FF:000003">
    <property type="entry name" value="Regulating synaptic membrane exocytosis protein 1, putative"/>
    <property type="match status" value="1"/>
</dbReference>
<feature type="domain" description="C2" evidence="5">
    <location>
        <begin position="704"/>
        <end position="823"/>
    </location>
</feature>
<dbReference type="WBParaSite" id="Hba_16652">
    <property type="protein sequence ID" value="Hba_16652"/>
    <property type="gene ID" value="Hba_16652"/>
</dbReference>
<dbReference type="GO" id="GO:0048791">
    <property type="term" value="P:calcium ion-regulated exocytosis of neurotransmitter"/>
    <property type="evidence" value="ECO:0007669"/>
    <property type="project" value="TreeGrafter"/>
</dbReference>
<dbReference type="GO" id="GO:0050806">
    <property type="term" value="P:positive regulation of synaptic transmission"/>
    <property type="evidence" value="ECO:0007669"/>
    <property type="project" value="TreeGrafter"/>
</dbReference>
<dbReference type="InterPro" id="IPR000008">
    <property type="entry name" value="C2_dom"/>
</dbReference>
<accession>A0A1I7XH62</accession>
<dbReference type="PANTHER" id="PTHR12157">
    <property type="entry name" value="REGULATING SYNAPTIC MEMBRANE EXOCYTOSIS PROTEIN"/>
    <property type="match status" value="1"/>
</dbReference>
<evidence type="ECO:0000259" key="5">
    <source>
        <dbReference type="PROSITE" id="PS50004"/>
    </source>
</evidence>
<feature type="domain" description="PDZ" evidence="6">
    <location>
        <begin position="67"/>
        <end position="156"/>
    </location>
</feature>
<evidence type="ECO:0000256" key="1">
    <source>
        <dbReference type="ARBA" id="ARBA00023018"/>
    </source>
</evidence>
<feature type="transmembrane region" description="Helical" evidence="4">
    <location>
        <begin position="863"/>
        <end position="880"/>
    </location>
</feature>
<sequence>MHVKFAIDQPKAGTVTRHQREMSRSPCRSTGMGAVIPGDVLAAKIRTYLSHPVTWQPSADQRRLIGHMVLHKTDSAANGDLGLKVVGGRRSDTGRLGAFITRVKAGSVADTVGRLRAGDEVLEWNGQALQNATFDQVYEIISASKHESQVEIIVSRSSSVPGGDDFLNVQIPARQLPNPQYFLTDPDMYCSPSASPLVPYHALSHSQSAIIPQMQAQLSPRHRASMAGYYSDIGVPFVPELSYGRGQIFGRIELSLYFSHHDRQLTVTVERAIDLPPRPDGIPRNPYVKVFLLPDRRSVKGILLHEKSRRQTAVLAEALIPVWSESFFYPGITESMLMERVLEVTVWDYDKYEANSFLGETLVDFTAVPLDGQPLLYTLVDMDDENPLRTVRIFFVKKLNGISKAINTKQDIMYDMLYNIRKAKYIKLFTFLFFLSRLEEDWNINNQSGYLSDHGYSQQQPAPRYRQRRPRSATAMRPMTAAEMSASRMYNRNLPEQPYDESDGTPEARFPPSHLSSWFPPNDPRSPNGRLMMEAMQEQQGYGSDGSETMSTHSAHSMPVVRTINRRCPLPNGSSDLQETSLDNYITDDISAMNSGSTVKTSASSMNMEKRKKSMITRFIPGRGAGGADGKRTGFARSEEVGIPGNLSTDRLQTQIMKQASKDSTDSAHSDNWVPVLPDGPLGTFVDNLGPGQVVGRQVLASPVLGEIQIGIMAGRSGIDVEIIRAKNLVVKPGVKINPAPYVKVYLMEGKMCVAKAKTNPVRKTTAPLFQQHLIFNDTPKRKMLQITVLGDYGRMERKTFMGIAQIRLDDLELGPEPVIGWYKLYHSSSLAGTGPILVNSYSVAIVFCSKYALVLYFRIMKIYGPVLTCVFATFLSLLIKRKIDVGNNALDYLRLHATEVDISNLDVDKKLFKHALNISLNWLCNVHSFPTVLDRLIIFALDEITFISISNAWPTVHVFNWTIPSMAAQFRVGDGQYQMFQLFRSNLAAYIAKSGKDFWMLQPDTYWRENLFTVYDPTNHIGDILFDQEGDSGLLSKMIAGGNFFVRATNRAETFFNEVSSQLRVLYSTDNNIMGALCAGKYHGVHCSFIPYNIISNWRWHLGPRQSLPSLMQFDESGGGESKFARMLRLGARFAVLDGTGVCLQSSLLPRFAVSFGTLANHQLSNHSTQKAIQYTHQICEWLFLWFPSLGWVLRVHIFPYYAYFVIV</sequence>
<evidence type="ECO:0000313" key="8">
    <source>
        <dbReference type="WBParaSite" id="Hba_16652"/>
    </source>
</evidence>
<dbReference type="GO" id="GO:0042734">
    <property type="term" value="C:presynaptic membrane"/>
    <property type="evidence" value="ECO:0007669"/>
    <property type="project" value="TreeGrafter"/>
</dbReference>
<keyword evidence="1" id="KW-0770">Synapse</keyword>